<feature type="transmembrane region" description="Helical" evidence="2">
    <location>
        <begin position="54"/>
        <end position="74"/>
    </location>
</feature>
<keyword evidence="2" id="KW-1133">Transmembrane helix</keyword>
<feature type="compositionally biased region" description="Low complexity" evidence="1">
    <location>
        <begin position="461"/>
        <end position="495"/>
    </location>
</feature>
<dbReference type="Proteomes" id="UP000244928">
    <property type="component" value="Chromosome"/>
</dbReference>
<dbReference type="KEGG" id="dlu:A6035_01795"/>
<organism evidence="3 4">
    <name type="scientific">Dietzia lutea</name>
    <dbReference type="NCBI Taxonomy" id="546160"/>
    <lineage>
        <taxon>Bacteria</taxon>
        <taxon>Bacillati</taxon>
        <taxon>Actinomycetota</taxon>
        <taxon>Actinomycetes</taxon>
        <taxon>Mycobacteriales</taxon>
        <taxon>Dietziaceae</taxon>
        <taxon>Dietzia</taxon>
    </lineage>
</organism>
<keyword evidence="2" id="KW-0812">Transmembrane</keyword>
<gene>
    <name evidence="3" type="ORF">A6035_01795</name>
</gene>
<evidence type="ECO:0000256" key="2">
    <source>
        <dbReference type="SAM" id="Phobius"/>
    </source>
</evidence>
<protein>
    <submittedName>
        <fullName evidence="3">Uncharacterized protein</fullName>
    </submittedName>
</protein>
<dbReference type="RefSeq" id="WP_108849018.1">
    <property type="nucleotide sequence ID" value="NZ_CP015449.1"/>
</dbReference>
<proteinExistence type="predicted"/>
<evidence type="ECO:0000313" key="4">
    <source>
        <dbReference type="Proteomes" id="UP000244928"/>
    </source>
</evidence>
<evidence type="ECO:0000256" key="1">
    <source>
        <dbReference type="SAM" id="MobiDB-lite"/>
    </source>
</evidence>
<evidence type="ECO:0000313" key="3">
    <source>
        <dbReference type="EMBL" id="AWH93666.1"/>
    </source>
</evidence>
<accession>A0A2S1RBK6</accession>
<feature type="region of interest" description="Disordered" evidence="1">
    <location>
        <begin position="461"/>
        <end position="502"/>
    </location>
</feature>
<keyword evidence="2" id="KW-0472">Membrane</keyword>
<feature type="region of interest" description="Disordered" evidence="1">
    <location>
        <begin position="283"/>
        <end position="304"/>
    </location>
</feature>
<reference evidence="3 4" key="1">
    <citation type="submission" date="2016-04" db="EMBL/GenBank/DDBJ databases">
        <title>Complete genome sequence of Dietzia lutea YIM 80766T, a strain isolated from desert soil in Egypt.</title>
        <authorList>
            <person name="Zhao J."/>
            <person name="Hu B."/>
            <person name="Geng S."/>
            <person name="Nie Y."/>
            <person name="Tang Y."/>
        </authorList>
    </citation>
    <scope>NUCLEOTIDE SEQUENCE [LARGE SCALE GENOMIC DNA]</scope>
    <source>
        <strain evidence="3 4">YIM 80766</strain>
    </source>
</reference>
<dbReference type="AlphaFoldDB" id="A0A2S1RBK6"/>
<name>A0A2S1RBK6_9ACTN</name>
<keyword evidence="4" id="KW-1185">Reference proteome</keyword>
<dbReference type="EMBL" id="CP015449">
    <property type="protein sequence ID" value="AWH93666.1"/>
    <property type="molecule type" value="Genomic_DNA"/>
</dbReference>
<sequence>MRVFVLETLIAITVALTTAFGGLVAEDLIARDASCTISTVSDLWSETCTSPSRLGWFLGTLLVLVAAMALRAWLMAHNGTLYYLRLLPAESADRMRAAVDVANARSLGFRSATGWFGTANAVVDLRREVDHISDELERAMNDDDDATGFLLAPNLAFPAALAVGYDTLLRERTHLAELPVAARKRRLPGGDTGVRTVYFDDGDDEWTERRWRSRRSQPGAELAMVTLPAGSAVEAPADRTSVRRVWLSLQLEGGGPVSEVDAGHPLREAADLVVVVGPAERADGADRTGSATANAVGTDAGGGTNAGAAGEATLRPWTLPAGRWYPGASGRQVNRRAFARLVEELSGAVEQVLDDYPEAHVLLSGRMPRSVAFALGYVISQRKDDRIEGKRAALHPTRADDTRAERAQARAENEGLSSLSRFWTSVTPVLVHLGEAKPTIVHAAQRDAAVHGLVADAPTAATPAGTAPAGTAPAGTAPAGTAPAGTAPESATPTTDPLPRQE</sequence>